<feature type="transmembrane region" description="Helical" evidence="7">
    <location>
        <begin position="65"/>
        <end position="87"/>
    </location>
</feature>
<keyword evidence="5 7" id="KW-1133">Transmembrane helix</keyword>
<protein>
    <submittedName>
        <fullName evidence="9">Membrane-associated protein</fullName>
    </submittedName>
</protein>
<feature type="transmembrane region" description="Helical" evidence="7">
    <location>
        <begin position="150"/>
        <end position="173"/>
    </location>
</feature>
<keyword evidence="4 7" id="KW-0812">Transmembrane</keyword>
<keyword evidence="3 7" id="KW-1003">Cell membrane</keyword>
<dbReference type="InterPro" id="IPR032818">
    <property type="entry name" value="DedA-like"/>
</dbReference>
<evidence type="ECO:0000313" key="9">
    <source>
        <dbReference type="EMBL" id="MBB4674821.1"/>
    </source>
</evidence>
<accession>A0A7W7C7H7</accession>
<name>A0A7W7C7H7_9PSEU</name>
<proteinExistence type="inferred from homology"/>
<feature type="domain" description="VTT" evidence="8">
    <location>
        <begin position="43"/>
        <end position="170"/>
    </location>
</feature>
<evidence type="ECO:0000256" key="4">
    <source>
        <dbReference type="ARBA" id="ARBA00022692"/>
    </source>
</evidence>
<keyword evidence="6 7" id="KW-0472">Membrane</keyword>
<sequence>MSASSVSTTLAWSPLDSAGPALVWIIVTTFIFAECGLIIGLFLPGDSLLFAAGVVLANHDRPIDAWALAGVSTLVAILGNEFGYFVGAKTGTRMLAREGGKVLNQQNLQRAKDFLDKYGFWAIVAARWLPWVRTLAPAIAGAAGMDRKRYTWATITGALTWSPILILLGYYAAGLLNRYPWLQTVAVIGFVAFFVVGTSYGVYRYRQEMRRPMHEESDVKNGPS</sequence>
<evidence type="ECO:0000256" key="6">
    <source>
        <dbReference type="ARBA" id="ARBA00023136"/>
    </source>
</evidence>
<comment type="caution">
    <text evidence="9">The sequence shown here is derived from an EMBL/GenBank/DDBJ whole genome shotgun (WGS) entry which is preliminary data.</text>
</comment>
<dbReference type="EMBL" id="JACHMH010000001">
    <property type="protein sequence ID" value="MBB4674821.1"/>
    <property type="molecule type" value="Genomic_DNA"/>
</dbReference>
<dbReference type="RefSeq" id="WP_185000894.1">
    <property type="nucleotide sequence ID" value="NZ_BAAAUI010000024.1"/>
</dbReference>
<dbReference type="Proteomes" id="UP000533598">
    <property type="component" value="Unassembled WGS sequence"/>
</dbReference>
<feature type="transmembrane region" description="Helical" evidence="7">
    <location>
        <begin position="21"/>
        <end position="45"/>
    </location>
</feature>
<dbReference type="GO" id="GO:0005886">
    <property type="term" value="C:plasma membrane"/>
    <property type="evidence" value="ECO:0007669"/>
    <property type="project" value="UniProtKB-SubCell"/>
</dbReference>
<reference evidence="9 10" key="1">
    <citation type="submission" date="2020-08" db="EMBL/GenBank/DDBJ databases">
        <title>Sequencing the genomes of 1000 actinobacteria strains.</title>
        <authorList>
            <person name="Klenk H.-P."/>
        </authorList>
    </citation>
    <scope>NUCLEOTIDE SEQUENCE [LARGE SCALE GENOMIC DNA]</scope>
    <source>
        <strain evidence="9 10">DSM 44230</strain>
    </source>
</reference>
<evidence type="ECO:0000256" key="7">
    <source>
        <dbReference type="RuleBase" id="RU367016"/>
    </source>
</evidence>
<dbReference type="PANTHER" id="PTHR30353">
    <property type="entry name" value="INNER MEMBRANE PROTEIN DEDA-RELATED"/>
    <property type="match status" value="1"/>
</dbReference>
<dbReference type="InterPro" id="IPR032816">
    <property type="entry name" value="VTT_dom"/>
</dbReference>
<organism evidence="9 10">
    <name type="scientific">Crossiella cryophila</name>
    <dbReference type="NCBI Taxonomy" id="43355"/>
    <lineage>
        <taxon>Bacteria</taxon>
        <taxon>Bacillati</taxon>
        <taxon>Actinomycetota</taxon>
        <taxon>Actinomycetes</taxon>
        <taxon>Pseudonocardiales</taxon>
        <taxon>Pseudonocardiaceae</taxon>
        <taxon>Crossiella</taxon>
    </lineage>
</organism>
<evidence type="ECO:0000256" key="2">
    <source>
        <dbReference type="ARBA" id="ARBA00010792"/>
    </source>
</evidence>
<keyword evidence="10" id="KW-1185">Reference proteome</keyword>
<feature type="transmembrane region" description="Helical" evidence="7">
    <location>
        <begin position="179"/>
        <end position="203"/>
    </location>
</feature>
<gene>
    <name evidence="9" type="ORF">HNR67_000939</name>
</gene>
<evidence type="ECO:0000256" key="3">
    <source>
        <dbReference type="ARBA" id="ARBA00022475"/>
    </source>
</evidence>
<dbReference type="PANTHER" id="PTHR30353:SF0">
    <property type="entry name" value="TRANSMEMBRANE PROTEIN"/>
    <property type="match status" value="1"/>
</dbReference>
<evidence type="ECO:0000259" key="8">
    <source>
        <dbReference type="Pfam" id="PF09335"/>
    </source>
</evidence>
<evidence type="ECO:0000313" key="10">
    <source>
        <dbReference type="Proteomes" id="UP000533598"/>
    </source>
</evidence>
<dbReference type="AlphaFoldDB" id="A0A7W7C7H7"/>
<comment type="subcellular location">
    <subcellularLocation>
        <location evidence="1 7">Cell membrane</location>
        <topology evidence="1 7">Multi-pass membrane protein</topology>
    </subcellularLocation>
</comment>
<evidence type="ECO:0000256" key="1">
    <source>
        <dbReference type="ARBA" id="ARBA00004651"/>
    </source>
</evidence>
<evidence type="ECO:0000256" key="5">
    <source>
        <dbReference type="ARBA" id="ARBA00022989"/>
    </source>
</evidence>
<dbReference type="Pfam" id="PF09335">
    <property type="entry name" value="VTT_dom"/>
    <property type="match status" value="1"/>
</dbReference>
<comment type="similarity">
    <text evidence="2 7">Belongs to the DedA family.</text>
</comment>